<protein>
    <submittedName>
        <fullName evidence="2">Glycosyl transferase family 4</fullName>
    </submittedName>
</protein>
<dbReference type="EMBL" id="JAHLFH010000111">
    <property type="protein sequence ID" value="MBU3819778.1"/>
    <property type="molecule type" value="Genomic_DNA"/>
</dbReference>
<dbReference type="Proteomes" id="UP000824178">
    <property type="component" value="Unassembled WGS sequence"/>
</dbReference>
<reference evidence="2" key="2">
    <citation type="submission" date="2021-04" db="EMBL/GenBank/DDBJ databases">
        <authorList>
            <person name="Gilroy R."/>
        </authorList>
    </citation>
    <scope>NUCLEOTIDE SEQUENCE</scope>
    <source>
        <strain evidence="2">742</strain>
    </source>
</reference>
<proteinExistence type="predicted"/>
<organism evidence="2 3">
    <name type="scientific">Candidatus Faecalibacterium intestinavium</name>
    <dbReference type="NCBI Taxonomy" id="2838580"/>
    <lineage>
        <taxon>Bacteria</taxon>
        <taxon>Bacillati</taxon>
        <taxon>Bacillota</taxon>
        <taxon>Clostridia</taxon>
        <taxon>Eubacteriales</taxon>
        <taxon>Oscillospiraceae</taxon>
        <taxon>Faecalibacterium</taxon>
    </lineage>
</organism>
<gene>
    <name evidence="2" type="ORF">H9864_05345</name>
</gene>
<evidence type="ECO:0000313" key="2">
    <source>
        <dbReference type="EMBL" id="MBU3819778.1"/>
    </source>
</evidence>
<evidence type="ECO:0000256" key="1">
    <source>
        <dbReference type="SAM" id="MobiDB-lite"/>
    </source>
</evidence>
<sequence>MIRFALVVASVLGFFLTAAIGNLMVPLLRQLAPSQREEEKEAEPAPSGWGPRERGLPTLGGLCFMTGTLAAVGMGWTAVCLLQPELLGDDSRMTTRLLVMLGGGFAFG</sequence>
<dbReference type="AlphaFoldDB" id="A0A9E2KKT1"/>
<feature type="region of interest" description="Disordered" evidence="1">
    <location>
        <begin position="34"/>
        <end position="53"/>
    </location>
</feature>
<feature type="non-terminal residue" evidence="2">
    <location>
        <position position="108"/>
    </location>
</feature>
<accession>A0A9E2KKT1</accession>
<dbReference type="GO" id="GO:0016740">
    <property type="term" value="F:transferase activity"/>
    <property type="evidence" value="ECO:0007669"/>
    <property type="project" value="UniProtKB-KW"/>
</dbReference>
<comment type="caution">
    <text evidence="2">The sequence shown here is derived from an EMBL/GenBank/DDBJ whole genome shotgun (WGS) entry which is preliminary data.</text>
</comment>
<reference evidence="2" key="1">
    <citation type="journal article" date="2021" name="PeerJ">
        <title>Extensive microbial diversity within the chicken gut microbiome revealed by metagenomics and culture.</title>
        <authorList>
            <person name="Gilroy R."/>
            <person name="Ravi A."/>
            <person name="Getino M."/>
            <person name="Pursley I."/>
            <person name="Horton D.L."/>
            <person name="Alikhan N.F."/>
            <person name="Baker D."/>
            <person name="Gharbi K."/>
            <person name="Hall N."/>
            <person name="Watson M."/>
            <person name="Adriaenssens E.M."/>
            <person name="Foster-Nyarko E."/>
            <person name="Jarju S."/>
            <person name="Secka A."/>
            <person name="Antonio M."/>
            <person name="Oren A."/>
            <person name="Chaudhuri R.R."/>
            <person name="La Ragione R."/>
            <person name="Hildebrand F."/>
            <person name="Pallen M.J."/>
        </authorList>
    </citation>
    <scope>NUCLEOTIDE SEQUENCE</scope>
    <source>
        <strain evidence="2">742</strain>
    </source>
</reference>
<evidence type="ECO:0000313" key="3">
    <source>
        <dbReference type="Proteomes" id="UP000824178"/>
    </source>
</evidence>
<name>A0A9E2KKT1_9FIRM</name>
<keyword evidence="2" id="KW-0808">Transferase</keyword>